<protein>
    <submittedName>
        <fullName evidence="1">Uncharacterized protein</fullName>
    </submittedName>
</protein>
<sequence length="240" mass="26157">MTVTDRPSTERELTPTELPAAEKAHQWAESQVVKMQARSDQRLMDLTADRATRGAATNGAVALGQPIVNDYVAFDVACTSPIQFEGLPPYRPGKVIAGGEEAFIVAFLWVNPVVSVIDGFAVPPTVQLAGRRFRVALHELNITEATVGTNVVNPLQPATFGTPAASLTPFVFRIRPPDPGPNPKLFEANITVDVDRFAQPYAAFATNFFDVDDDPGFLFVPSSQAGFRHLLPNRYLVYSE</sequence>
<dbReference type="Proteomes" id="UP000319818">
    <property type="component" value="Unassembled WGS sequence"/>
</dbReference>
<dbReference type="RefSeq" id="WP_142097025.1">
    <property type="nucleotide sequence ID" value="NZ_VFPH01000001.1"/>
</dbReference>
<dbReference type="OrthoDB" id="9859879at2"/>
<name>A0A543GBK9_9PSEU</name>
<proteinExistence type="predicted"/>
<organism evidence="1 2">
    <name type="scientific">Pseudonocardia cypriaca</name>
    <dbReference type="NCBI Taxonomy" id="882449"/>
    <lineage>
        <taxon>Bacteria</taxon>
        <taxon>Bacillati</taxon>
        <taxon>Actinomycetota</taxon>
        <taxon>Actinomycetes</taxon>
        <taxon>Pseudonocardiales</taxon>
        <taxon>Pseudonocardiaceae</taxon>
        <taxon>Pseudonocardia</taxon>
    </lineage>
</organism>
<gene>
    <name evidence="1" type="ORF">FB388_0808</name>
</gene>
<comment type="caution">
    <text evidence="1">The sequence shown here is derived from an EMBL/GenBank/DDBJ whole genome shotgun (WGS) entry which is preliminary data.</text>
</comment>
<accession>A0A543GBK9</accession>
<keyword evidence="2" id="KW-1185">Reference proteome</keyword>
<dbReference type="AlphaFoldDB" id="A0A543GBK9"/>
<evidence type="ECO:0000313" key="2">
    <source>
        <dbReference type="Proteomes" id="UP000319818"/>
    </source>
</evidence>
<evidence type="ECO:0000313" key="1">
    <source>
        <dbReference type="EMBL" id="TQM43462.1"/>
    </source>
</evidence>
<reference evidence="1 2" key="1">
    <citation type="submission" date="2019-06" db="EMBL/GenBank/DDBJ databases">
        <title>Sequencing the genomes of 1000 actinobacteria strains.</title>
        <authorList>
            <person name="Klenk H.-P."/>
        </authorList>
    </citation>
    <scope>NUCLEOTIDE SEQUENCE [LARGE SCALE GENOMIC DNA]</scope>
    <source>
        <strain evidence="1 2">DSM 45511</strain>
    </source>
</reference>
<dbReference type="EMBL" id="VFPH01000001">
    <property type="protein sequence ID" value="TQM43462.1"/>
    <property type="molecule type" value="Genomic_DNA"/>
</dbReference>